<dbReference type="InterPro" id="IPR023828">
    <property type="entry name" value="Peptidase_S8_Ser-AS"/>
</dbReference>
<name>B4W2Z9_9CYAN</name>
<dbReference type="AlphaFoldDB" id="B4W2Z9"/>
<accession>B4W2Z9</accession>
<evidence type="ECO:0000313" key="8">
    <source>
        <dbReference type="Proteomes" id="UP000003835"/>
    </source>
</evidence>
<keyword evidence="8" id="KW-1185">Reference proteome</keyword>
<feature type="active site" description="Charge relay system" evidence="5">
    <location>
        <position position="315"/>
    </location>
</feature>
<dbReference type="PRINTS" id="PR00723">
    <property type="entry name" value="SUBTILISIN"/>
</dbReference>
<sequence length="706" mass="77366">MKRFVSAILITACLWNIDNLGSYPQASLAQTQPTETLSYSFYGKQIPLNLRNDVLAVRFKAIQPRGNKPLYLQLQDDLTTRGIQGRGSTLQPNPNLQVDPLGNQLALVRLPAGVRTSTRLLTNQIQQQPYVEETLPVLNQGESEDRENEKLIVLPNEIIISFSPGTSETQKQQVLNEQNLEIIRPLRFSQNRYVARSKSASGIEIITVANQLNQVRGIQSATPNFIQAISDNFVPETNLINSSQEILDPERVLQQRLARLPKPKDTPFSTALLPLLWHLDSTPKRGQLLPRTDIGAIASWQASQGGEGVVVAVIDSLIQWDHQDLAKNIYTTDHYPDKLPGEVKGWDFSSSGQGDPDTRLSRKERDIIQPHFRRTFELSCQEMVEEYKKIALLLAQNNPDASACERGNSIKQYFRRQITSEFHGTWVSGVVAAHSPDQSGIVGVAPQAKILPIRVFGLNGEIDSVSLIEAIGYAAARDVDVINLSLGGLMPNQELTEQILTVLEANPQLVIVASAGNENRSGISFPAAIPQVLSVGATNIQGERSSYSNYGKGLDVVAPGGDISRSLSGGILTTGGTGLSSLWQGITKPDYAWGSTLDPLGNYVQVQGTSFAAPAVSGVVALMKGVNNTLNRERIMDVLEETASYQGLTLTETEQDLYQSYQKARLTGEKPEEIPEFLVFPEPSSAEDYFFGRGLVNAEAAIQAVQ</sequence>
<dbReference type="InterPro" id="IPR022398">
    <property type="entry name" value="Peptidase_S8_His-AS"/>
</dbReference>
<dbReference type="Proteomes" id="UP000003835">
    <property type="component" value="Unassembled WGS sequence"/>
</dbReference>
<keyword evidence="3 5" id="KW-0378">Hydrolase</keyword>
<evidence type="ECO:0000259" key="6">
    <source>
        <dbReference type="Pfam" id="PF00082"/>
    </source>
</evidence>
<evidence type="ECO:0000313" key="7">
    <source>
        <dbReference type="EMBL" id="EDX71515.1"/>
    </source>
</evidence>
<dbReference type="HOGENOM" id="CLU_374209_0_0_3"/>
<feature type="active site" description="Charge relay system" evidence="5">
    <location>
        <position position="423"/>
    </location>
</feature>
<gene>
    <name evidence="7" type="ORF">MC7420_81</name>
</gene>
<comment type="similarity">
    <text evidence="1 5">Belongs to the peptidase S8 family.</text>
</comment>
<dbReference type="InterPro" id="IPR000209">
    <property type="entry name" value="Peptidase_S8/S53_dom"/>
</dbReference>
<evidence type="ECO:0000256" key="4">
    <source>
        <dbReference type="ARBA" id="ARBA00022825"/>
    </source>
</evidence>
<evidence type="ECO:0000256" key="3">
    <source>
        <dbReference type="ARBA" id="ARBA00022801"/>
    </source>
</evidence>
<dbReference type="Gene3D" id="3.40.50.200">
    <property type="entry name" value="Peptidase S8/S53 domain"/>
    <property type="match status" value="1"/>
</dbReference>
<dbReference type="STRING" id="118168.MC7420_81"/>
<dbReference type="EMBL" id="DS989872">
    <property type="protein sequence ID" value="EDX71515.1"/>
    <property type="molecule type" value="Genomic_DNA"/>
</dbReference>
<dbReference type="InterPro" id="IPR036852">
    <property type="entry name" value="Peptidase_S8/S53_dom_sf"/>
</dbReference>
<dbReference type="GO" id="GO:0004252">
    <property type="term" value="F:serine-type endopeptidase activity"/>
    <property type="evidence" value="ECO:0007669"/>
    <property type="project" value="UniProtKB-UniRule"/>
</dbReference>
<dbReference type="PROSITE" id="PS51892">
    <property type="entry name" value="SUBTILASE"/>
    <property type="match status" value="1"/>
</dbReference>
<protein>
    <submittedName>
        <fullName evidence="7">Peptidase families S8 and S53 domain protein</fullName>
    </submittedName>
</protein>
<proteinExistence type="inferred from homology"/>
<evidence type="ECO:0000256" key="2">
    <source>
        <dbReference type="ARBA" id="ARBA00022670"/>
    </source>
</evidence>
<dbReference type="RefSeq" id="WP_006105677.1">
    <property type="nucleotide sequence ID" value="NZ_DS989872.1"/>
</dbReference>
<dbReference type="SUPFAM" id="SSF52743">
    <property type="entry name" value="Subtilisin-like"/>
    <property type="match status" value="1"/>
</dbReference>
<evidence type="ECO:0000256" key="5">
    <source>
        <dbReference type="PROSITE-ProRule" id="PRU01240"/>
    </source>
</evidence>
<organism evidence="7 8">
    <name type="scientific">Coleofasciculus chthonoplastes PCC 7420</name>
    <dbReference type="NCBI Taxonomy" id="118168"/>
    <lineage>
        <taxon>Bacteria</taxon>
        <taxon>Bacillati</taxon>
        <taxon>Cyanobacteriota</taxon>
        <taxon>Cyanophyceae</taxon>
        <taxon>Coleofasciculales</taxon>
        <taxon>Coleofasciculaceae</taxon>
        <taxon>Coleofasciculus</taxon>
    </lineage>
</organism>
<dbReference type="OrthoDB" id="9798386at2"/>
<keyword evidence="4 5" id="KW-0720">Serine protease</keyword>
<keyword evidence="2 5" id="KW-0645">Protease</keyword>
<evidence type="ECO:0000256" key="1">
    <source>
        <dbReference type="ARBA" id="ARBA00011073"/>
    </source>
</evidence>
<feature type="active site" description="Charge relay system" evidence="5">
    <location>
        <position position="610"/>
    </location>
</feature>
<dbReference type="InterPro" id="IPR015500">
    <property type="entry name" value="Peptidase_S8_subtilisin-rel"/>
</dbReference>
<dbReference type="GO" id="GO:0006508">
    <property type="term" value="P:proteolysis"/>
    <property type="evidence" value="ECO:0007669"/>
    <property type="project" value="UniProtKB-KW"/>
</dbReference>
<feature type="domain" description="Peptidase S8/S53" evidence="6">
    <location>
        <begin position="306"/>
        <end position="645"/>
    </location>
</feature>
<dbReference type="PANTHER" id="PTHR43399">
    <property type="entry name" value="SUBTILISIN-RELATED"/>
    <property type="match status" value="1"/>
</dbReference>
<dbReference type="InterPro" id="IPR051048">
    <property type="entry name" value="Peptidase_S8/S53_subtilisin"/>
</dbReference>
<dbReference type="PROSITE" id="PS00137">
    <property type="entry name" value="SUBTILASE_HIS"/>
    <property type="match status" value="1"/>
</dbReference>
<dbReference type="Pfam" id="PF00082">
    <property type="entry name" value="Peptidase_S8"/>
    <property type="match status" value="1"/>
</dbReference>
<reference evidence="7 8" key="1">
    <citation type="submission" date="2008-07" db="EMBL/GenBank/DDBJ databases">
        <authorList>
            <person name="Tandeau de Marsac N."/>
            <person name="Ferriera S."/>
            <person name="Johnson J."/>
            <person name="Kravitz S."/>
            <person name="Beeson K."/>
            <person name="Sutton G."/>
            <person name="Rogers Y.-H."/>
            <person name="Friedman R."/>
            <person name="Frazier M."/>
            <person name="Venter J.C."/>
        </authorList>
    </citation>
    <scope>NUCLEOTIDE SEQUENCE [LARGE SCALE GENOMIC DNA]</scope>
    <source>
        <strain evidence="7 8">PCC 7420</strain>
    </source>
</reference>
<dbReference type="PANTHER" id="PTHR43399:SF4">
    <property type="entry name" value="CELL WALL-ASSOCIATED PROTEASE"/>
    <property type="match status" value="1"/>
</dbReference>
<dbReference type="PROSITE" id="PS00138">
    <property type="entry name" value="SUBTILASE_SER"/>
    <property type="match status" value="1"/>
</dbReference>
<dbReference type="eggNOG" id="COG1404">
    <property type="taxonomic scope" value="Bacteria"/>
</dbReference>